<dbReference type="EMBL" id="JAULJE010000016">
    <property type="protein sequence ID" value="KAK1333769.1"/>
    <property type="molecule type" value="Genomic_DNA"/>
</dbReference>
<evidence type="ECO:0000313" key="3">
    <source>
        <dbReference type="EMBL" id="KAK1333769.1"/>
    </source>
</evidence>
<dbReference type="InterPro" id="IPR004875">
    <property type="entry name" value="DDE_SF_endonuclease_dom"/>
</dbReference>
<dbReference type="Proteomes" id="UP001177744">
    <property type="component" value="Unassembled WGS sequence"/>
</dbReference>
<feature type="domain" description="DDE-1" evidence="2">
    <location>
        <begin position="33"/>
        <end position="74"/>
    </location>
</feature>
<evidence type="ECO:0000259" key="2">
    <source>
        <dbReference type="Pfam" id="PF03184"/>
    </source>
</evidence>
<sequence>MICAKAKMLHTDLLKDTPGMSLEATLVEEYSFFTVRFLPPNTTPLIQPMDQQVISNVKKLYTKTLFQRCFEIKHGRSVFQDHAISWKKLWPESIAERGFEVFEDVPVSAVEDIVSLGKSMGLKMGDDDGEELVEDHNTELTTKELQDLQSNRQ</sequence>
<accession>A0AA40HM75</accession>
<evidence type="ECO:0000313" key="4">
    <source>
        <dbReference type="Proteomes" id="UP001177744"/>
    </source>
</evidence>
<comment type="caution">
    <text evidence="3">The sequence shown here is derived from an EMBL/GenBank/DDBJ whole genome shotgun (WGS) entry which is preliminary data.</text>
</comment>
<feature type="compositionally biased region" description="Basic and acidic residues" evidence="1">
    <location>
        <begin position="134"/>
        <end position="146"/>
    </location>
</feature>
<dbReference type="AlphaFoldDB" id="A0AA40HM75"/>
<reference evidence="3" key="1">
    <citation type="submission" date="2023-06" db="EMBL/GenBank/DDBJ databases">
        <title>Reference genome for the Northern bat (Eptesicus nilssonii), a most northern bat species.</title>
        <authorList>
            <person name="Laine V.N."/>
            <person name="Pulliainen A.T."/>
            <person name="Lilley T.M."/>
        </authorList>
    </citation>
    <scope>NUCLEOTIDE SEQUENCE</scope>
    <source>
        <strain evidence="3">BLF_Eptnil</strain>
        <tissue evidence="3">Kidney</tissue>
    </source>
</reference>
<feature type="region of interest" description="Disordered" evidence="1">
    <location>
        <begin position="125"/>
        <end position="153"/>
    </location>
</feature>
<dbReference type="Pfam" id="PF03184">
    <property type="entry name" value="DDE_1"/>
    <property type="match status" value="1"/>
</dbReference>
<protein>
    <recommendedName>
        <fullName evidence="2">DDE-1 domain-containing protein</fullName>
    </recommendedName>
</protein>
<proteinExistence type="predicted"/>
<dbReference type="GO" id="GO:0003676">
    <property type="term" value="F:nucleic acid binding"/>
    <property type="evidence" value="ECO:0007669"/>
    <property type="project" value="InterPro"/>
</dbReference>
<evidence type="ECO:0000256" key="1">
    <source>
        <dbReference type="SAM" id="MobiDB-lite"/>
    </source>
</evidence>
<keyword evidence="4" id="KW-1185">Reference proteome</keyword>
<organism evidence="3 4">
    <name type="scientific">Cnephaeus nilssonii</name>
    <name type="common">Northern bat</name>
    <name type="synonym">Eptesicus nilssonii</name>
    <dbReference type="NCBI Taxonomy" id="3371016"/>
    <lineage>
        <taxon>Eukaryota</taxon>
        <taxon>Metazoa</taxon>
        <taxon>Chordata</taxon>
        <taxon>Craniata</taxon>
        <taxon>Vertebrata</taxon>
        <taxon>Euteleostomi</taxon>
        <taxon>Mammalia</taxon>
        <taxon>Eutheria</taxon>
        <taxon>Laurasiatheria</taxon>
        <taxon>Chiroptera</taxon>
        <taxon>Yangochiroptera</taxon>
        <taxon>Vespertilionidae</taxon>
        <taxon>Cnephaeus</taxon>
    </lineage>
</organism>
<gene>
    <name evidence="3" type="ORF">QTO34_006156</name>
</gene>
<name>A0AA40HM75_CNENI</name>